<dbReference type="OrthoDB" id="2679768at2759"/>
<evidence type="ECO:0000313" key="2">
    <source>
        <dbReference type="Proteomes" id="UP000683000"/>
    </source>
</evidence>
<reference evidence="1" key="1">
    <citation type="submission" date="2021-03" db="EMBL/GenBank/DDBJ databases">
        <title>Evolutionary innovations through gain and loss of genes in the ectomycorrhizal Boletales.</title>
        <authorList>
            <person name="Wu G."/>
            <person name="Miyauchi S."/>
            <person name="Morin E."/>
            <person name="Yang Z.-L."/>
            <person name="Xu J."/>
            <person name="Martin F.M."/>
        </authorList>
    </citation>
    <scope>NUCLEOTIDE SEQUENCE</scope>
    <source>
        <strain evidence="1">BR01</strain>
    </source>
</reference>
<dbReference type="AlphaFoldDB" id="A0A8I2YMX1"/>
<comment type="caution">
    <text evidence="1">The sequence shown here is derived from an EMBL/GenBank/DDBJ whole genome shotgun (WGS) entry which is preliminary data.</text>
</comment>
<evidence type="ECO:0000313" key="1">
    <source>
        <dbReference type="EMBL" id="KAG6375759.1"/>
    </source>
</evidence>
<keyword evidence="2" id="KW-1185">Reference proteome</keyword>
<gene>
    <name evidence="1" type="ORF">JVT61DRAFT_2609</name>
</gene>
<sequence>MRSLLQLSSPPTPLLRALEIARALDPVRLAQVFLDFASVVRSQFWDGRRTGPDFVSPMTSLTKRQSGHLAQLVLQHSKCIRTFVLDRTDPSLQVGDLQNDPDVVLNSSSHTSDSDTVLERPAIHPQAVAVLDFDDVRDRHLESQYTTPADVDLMVLVPILLSLLVILRTHQWSPASEFIAIDFIAALILGPGTLTLIRRTALHPTELDPGPGCAVLMDDDFTAVIRGSQRIVEAVTEGGFYLSFADSHTTQGVIPMTERWQEKQVVSDLLYGSLEGGCRGVCEAIVMRLLHLHFNIPYLKEIAYVVVFGRMMIKACWWGLMASTNDSVPSVAATAPLRSVARLTGEFLGLLIVAASIASTSSATIFLHGVSFFVQSSYFGLFARLVLQSQNYRIRTQRFLDGLGRPPIKKWPFRTRASAATFVCLVLCRDIPRPVRSINVLGVLDTLIPNQRDVWRVWKERVADRIAHEEYITFAPTIPTFPDERQMRLKRLLDEAQSAYEKYRSHYCASDASDA</sequence>
<organism evidence="1 2">
    <name type="scientific">Boletus reticuloceps</name>
    <dbReference type="NCBI Taxonomy" id="495285"/>
    <lineage>
        <taxon>Eukaryota</taxon>
        <taxon>Fungi</taxon>
        <taxon>Dikarya</taxon>
        <taxon>Basidiomycota</taxon>
        <taxon>Agaricomycotina</taxon>
        <taxon>Agaricomycetes</taxon>
        <taxon>Agaricomycetidae</taxon>
        <taxon>Boletales</taxon>
        <taxon>Boletineae</taxon>
        <taxon>Boletaceae</taxon>
        <taxon>Boletoideae</taxon>
        <taxon>Boletus</taxon>
    </lineage>
</organism>
<accession>A0A8I2YMX1</accession>
<name>A0A8I2YMX1_9AGAM</name>
<dbReference type="EMBL" id="JAGFBS010000013">
    <property type="protein sequence ID" value="KAG6375759.1"/>
    <property type="molecule type" value="Genomic_DNA"/>
</dbReference>
<protein>
    <submittedName>
        <fullName evidence="1">Uncharacterized protein</fullName>
    </submittedName>
</protein>
<dbReference type="Proteomes" id="UP000683000">
    <property type="component" value="Unassembled WGS sequence"/>
</dbReference>
<proteinExistence type="predicted"/>